<keyword evidence="2" id="KW-1185">Reference proteome</keyword>
<dbReference type="PATRIC" id="fig|1423758.3.peg.1006"/>
<reference evidence="1 2" key="1">
    <citation type="submission" date="2012-06" db="EMBL/GenBank/DDBJ databases">
        <title>Draft Genome Sequence of Lactobacillus hominis Strain CRBIP 24.179T, isolated from human intestine.</title>
        <authorList>
            <person name="Cousin S."/>
            <person name="Ma L."/>
            <person name="Bizet C."/>
            <person name="Loux V."/>
            <person name="Bouchier C."/>
            <person name="Clermont D."/>
            <person name="Creno S."/>
        </authorList>
    </citation>
    <scope>NUCLEOTIDE SEQUENCE [LARGE SCALE GENOMIC DNA]</scope>
    <source>
        <strain evidence="2">CRBIP 24.179T</strain>
    </source>
</reference>
<accession>I7L640</accession>
<dbReference type="GeneID" id="82847038"/>
<evidence type="ECO:0000313" key="1">
    <source>
        <dbReference type="EMBL" id="CCI81797.1"/>
    </source>
</evidence>
<comment type="caution">
    <text evidence="1">The sequence shown here is derived from an EMBL/GenBank/DDBJ whole genome shotgun (WGS) entry which is preliminary data.</text>
</comment>
<organism evidence="1 2">
    <name type="scientific">Lactobacillus hominis DSM 23910 = CRBIP 24.179</name>
    <dbReference type="NCBI Taxonomy" id="1423758"/>
    <lineage>
        <taxon>Bacteria</taxon>
        <taxon>Bacillati</taxon>
        <taxon>Bacillota</taxon>
        <taxon>Bacilli</taxon>
        <taxon>Lactobacillales</taxon>
        <taxon>Lactobacillaceae</taxon>
        <taxon>Lactobacillus</taxon>
    </lineage>
</organism>
<name>I7L640_9LACO</name>
<dbReference type="eggNOG" id="COG1399">
    <property type="taxonomic scope" value="Bacteria"/>
</dbReference>
<sequence>MLEYSFTQIKNSNNPLTPVDSDVELSHDFFERSKELLISADDVHVKGQFFYDEPFVTGSFTVEANVVVPSTRSLKPVSLHQKFDFTENYSEVKPTQEQLDEEDTIITIKDDVIDLQTAIEDNLLLSLPSVALTREEKDDDLYPEGNGWKVVSEQEHQEGQQNKVNPAFAKLKNLFDDENSDK</sequence>
<dbReference type="Proteomes" id="UP000009320">
    <property type="component" value="Unassembled WGS sequence"/>
</dbReference>
<dbReference type="AlphaFoldDB" id="I7L640"/>
<dbReference type="STRING" id="1423758.FC41_GL000995"/>
<gene>
    <name evidence="1" type="ORF">BN55_00395</name>
</gene>
<protein>
    <submittedName>
        <fullName evidence="1">Predicted metal-binding protein, inactivated metal-binding site</fullName>
    </submittedName>
</protein>
<dbReference type="Pfam" id="PF02620">
    <property type="entry name" value="YceD"/>
    <property type="match status" value="1"/>
</dbReference>
<evidence type="ECO:0000313" key="2">
    <source>
        <dbReference type="Proteomes" id="UP000009320"/>
    </source>
</evidence>
<dbReference type="OrthoDB" id="9790372at2"/>
<dbReference type="InterPro" id="IPR003772">
    <property type="entry name" value="YceD"/>
</dbReference>
<dbReference type="RefSeq" id="WP_008470693.1">
    <property type="nucleotide sequence ID" value="NZ_AYZP01000002.1"/>
</dbReference>
<proteinExistence type="predicted"/>
<dbReference type="EMBL" id="CAKE01000010">
    <property type="protein sequence ID" value="CCI81797.1"/>
    <property type="molecule type" value="Genomic_DNA"/>
</dbReference>